<feature type="region of interest" description="Disordered" evidence="4">
    <location>
        <begin position="1884"/>
        <end position="1960"/>
    </location>
</feature>
<proteinExistence type="predicted"/>
<feature type="compositionally biased region" description="Acidic residues" evidence="4">
    <location>
        <begin position="1900"/>
        <end position="1922"/>
    </location>
</feature>
<evidence type="ECO:0000256" key="1">
    <source>
        <dbReference type="ARBA" id="ARBA00022441"/>
    </source>
</evidence>
<feature type="coiled-coil region" evidence="3">
    <location>
        <begin position="1570"/>
        <end position="1604"/>
    </location>
</feature>
<feature type="compositionally biased region" description="Low complexity" evidence="4">
    <location>
        <begin position="2125"/>
        <end position="2146"/>
    </location>
</feature>
<evidence type="ECO:0000256" key="3">
    <source>
        <dbReference type="SAM" id="Coils"/>
    </source>
</evidence>
<feature type="compositionally biased region" description="Polar residues" evidence="4">
    <location>
        <begin position="844"/>
        <end position="865"/>
    </location>
</feature>
<dbReference type="EnsemblMetazoa" id="Aqu2.1.14296_001">
    <property type="protein sequence ID" value="Aqu2.1.14296_001"/>
    <property type="gene ID" value="Aqu2.1.14296"/>
</dbReference>
<feature type="region of interest" description="Disordered" evidence="4">
    <location>
        <begin position="789"/>
        <end position="865"/>
    </location>
</feature>
<dbReference type="PANTHER" id="PTHR46228:SF2">
    <property type="entry name" value="KELCH REPEAT PROTEIN (AFU_ORTHOLOGUE AFUA_4G14350)"/>
    <property type="match status" value="1"/>
</dbReference>
<dbReference type="OrthoDB" id="540004at2759"/>
<feature type="compositionally biased region" description="Acidic residues" evidence="4">
    <location>
        <begin position="805"/>
        <end position="826"/>
    </location>
</feature>
<name>A0A1X7THR9_AMPQE</name>
<feature type="region of interest" description="Disordered" evidence="4">
    <location>
        <begin position="2121"/>
        <end position="2146"/>
    </location>
</feature>
<keyword evidence="2" id="KW-0677">Repeat</keyword>
<dbReference type="Gene3D" id="2.120.10.80">
    <property type="entry name" value="Kelch-type beta propeller"/>
    <property type="match status" value="4"/>
</dbReference>
<feature type="coiled-coil region" evidence="3">
    <location>
        <begin position="435"/>
        <end position="462"/>
    </location>
</feature>
<accession>A0A1X7THR9</accession>
<dbReference type="SUPFAM" id="SSF117281">
    <property type="entry name" value="Kelch motif"/>
    <property type="match status" value="3"/>
</dbReference>
<keyword evidence="1" id="KW-0880">Kelch repeat</keyword>
<feature type="coiled-coil region" evidence="3">
    <location>
        <begin position="1662"/>
        <end position="1717"/>
    </location>
</feature>
<dbReference type="PANTHER" id="PTHR46228">
    <property type="entry name" value="KELCH DOMAIN-CONTAINING PROTEIN"/>
    <property type="match status" value="1"/>
</dbReference>
<keyword evidence="3" id="KW-0175">Coiled coil</keyword>
<dbReference type="Pfam" id="PF24681">
    <property type="entry name" value="Kelch_KLHDC2_KLHL20_DRC7"/>
    <property type="match status" value="2"/>
</dbReference>
<feature type="compositionally biased region" description="Acidic residues" evidence="4">
    <location>
        <begin position="789"/>
        <end position="798"/>
    </location>
</feature>
<organism evidence="5">
    <name type="scientific">Amphimedon queenslandica</name>
    <name type="common">Sponge</name>
    <dbReference type="NCBI Taxonomy" id="400682"/>
    <lineage>
        <taxon>Eukaryota</taxon>
        <taxon>Metazoa</taxon>
        <taxon>Porifera</taxon>
        <taxon>Demospongiae</taxon>
        <taxon>Heteroscleromorpha</taxon>
        <taxon>Haplosclerida</taxon>
        <taxon>Niphatidae</taxon>
        <taxon>Amphimedon</taxon>
    </lineage>
</organism>
<protein>
    <submittedName>
        <fullName evidence="5">Uncharacterized protein</fullName>
    </submittedName>
</protein>
<feature type="region of interest" description="Disordered" evidence="4">
    <location>
        <begin position="1614"/>
        <end position="1639"/>
    </location>
</feature>
<evidence type="ECO:0000313" key="5">
    <source>
        <dbReference type="EnsemblMetazoa" id="Aqu2.1.14296_001"/>
    </source>
</evidence>
<dbReference type="eggNOG" id="KOG4693">
    <property type="taxonomic scope" value="Eukaryota"/>
</dbReference>
<evidence type="ECO:0000256" key="4">
    <source>
        <dbReference type="SAM" id="MobiDB-lite"/>
    </source>
</evidence>
<dbReference type="InParanoid" id="A0A1X7THR9"/>
<evidence type="ECO:0000256" key="2">
    <source>
        <dbReference type="ARBA" id="ARBA00022737"/>
    </source>
</evidence>
<feature type="compositionally biased region" description="Low complexity" evidence="4">
    <location>
        <begin position="1944"/>
        <end position="1959"/>
    </location>
</feature>
<feature type="region of interest" description="Disordered" evidence="4">
    <location>
        <begin position="472"/>
        <end position="496"/>
    </location>
</feature>
<feature type="compositionally biased region" description="Basic and acidic residues" evidence="4">
    <location>
        <begin position="1615"/>
        <end position="1639"/>
    </location>
</feature>
<sequence>MDRNLDVSGQYQLGWRAQHTTAVVGEVLYCWGGRVREGLDKSHDSPKKKQYTSAIDAFNLLSGVWSSQPTSGTPPLGINGVSCTTINNNIYYFGGYCGHGSCYHNSLNFLNTLILHWKELQPTGDNSVTKRAFGGMIAMGSEDEPQQLLVIGGLAPKSTNTQYHQFEYIEIPGVDGHVRTNEQNIYNLSTGQWIVPSVSGQCFPPTSQFIVERISHNKGIMYGGIVTDNDGNISTNSIYLFQLSHNTINWEYLNQGSIPNDGLWPKGRESHASTIINGVSTSPAVVVIGGMNTRNRSMNDCLLLDTNQYNWIKFSVPDSVTGRYDHTVSSFVVDPNHVFLIIVGGCTEAKQKDVGGGVMKLFDVPVTDQNITMVVELGFSDGQWSVGLVLHSYSIPLLYELILKGRRKELIGRNEYMTDKVKELQVINESLLYDLQVARINNQSLQEALLALESQKNMLETQLLKTKALLTKRKRNQEDSPHSDNAKKFKTDESVEEKQIMTDDGYEKHVVADELKKQVEEQYQQITKELESQVTELEEEKEQFKKKYLMEKQITEELKNEVTELKEEKKQVEEEKSKVEKQYLVEKQITKELKAQVTDKERYTAKLMKEKEQWNQTKETSTKEVQFDYMIPSMDNLECLSDVQVAEKKLFLIQGDKPQLMNWEEYGLRIGVQEGSLLFSETVEAAVVALVGGHFQFPPNTVLVSDVYAVSLSKSLLKRLKLEIQHCVNLTGRPDLAQYLKFAIAPVSTPSLPYQFSIVEGGEFNSDGWYGSIQRNKFCLVCILGEESTDGDTEEGAEEQQPQQEENEEEEGDKEEGEGSDSDDVDISSTPSEASGACKESTTKETNLPTNTVSFADTITTPNTDHINKVHSTGIKEAMTYAGLIYYQEKGVEDLVVFAAARDLNALIEFIKSDFPGAERGQYVYFRFEDNDGCIELKFDTPQEKDITGWTIDPHMKPCRLHRCDVNGFGEANYPLPPSCLISVFASPDAVPTLHYSIPLEGVADPVSLYIHRSLQRNPPPPSIDPTTFSSNTITEATASSTGGASAPDTVDVERVKKIINDVLVSHFAVLNDLKTSLSDLGNQLFATELISDEVRETRSMEKFIGEFKASFNFLDEMSEIQDHCTKFLNSFIAVRGGYANAAKFLPLALVKMDRNVVQTNQYKFKWRARHTTAVVGEVLYCWGGDKEGLDESHDSSTKRQCTSAIDAFNLLSGVWSSQPTSGTPPLGIRGVSCAAFNNNIYYFGGYCGHDSCFHNSLNCLDTLTLQWNKLQPTDDNFVNKRAYGGMIAMGSEGEPQQLLVIGGIAPISTTTHYHSQFKYKKIPDMDERVRINEQNMYNLSSGQWIVPSVSGQCCPPTDGFIIERISHNKGIMYGGGVSHGGISIPTNSIYLFQLSHCNDSIIINWEILKPGAIPVDGVWPKERCAHASAIINGVSTSPTLVVIGGMDHRNQLVNDCLLLDTNRYNWMKIPLPDSVTGRYYHTVSSFVLDPNHVFLIIVGGDVESMDWINRRVPDPLITMLIELVFNDGQWSVGPVLDSFNIPLLYELILKERRKESYMTNKVKELQVINESLRHDLQVARTNNQSLQEALLALESEKWMLETQLLETKTLLTKQKRDQEDSPHSDNAKKLKTDESVEEKQIITDEDNEKLRATVAYNEVYITEIEEEKKQLEEQYLNLKTKVADNELYTAKLMKEKEQLQERVTSLEERFIKETSTKEVQFDYMIPSMDNLECLSDVQVAEKKLFLIQGDKPQLMNWEKYGLRIGVQEGSLLSSETIEAAVVALVGGQFEFPPNTVLVSAVYAVSLSKPLLKQLKLGIQHCVDLTGRPDLAQYLKFAIAPVDTPSLPYQFSIVQEGEFSSNSGYGSIQRNKFCLVCILGEDSTNGDTEEGAEEQQLQQEENEEEEEGDKEGGEGSDSDDDTSSTPPVASGACKESTTKETNLPTNTVSVAGTTTTPNTDHVNKVQSTGIKKAVTYAGLVYYEEDGVEDLVTFTAAKNLEALIHFIEQKHSQARTGPDISFCFKFPYNYIELNLTAQQDEQFTGWILRPHTKPTRLYQEAIDKFGDKEHSHPSCCLISVYGSPDAVPFLNYFIPLEGVAHPVSLNIHRARRNFTAPVPPLANPTTASSSSNVVHESTSVSSTGGASSSAIVDVNKVKKVINKVLLSHYADFNSLLQNAFTGLVNQLYTAKLIGHEVSKEPSMKECLGEFKTGLNFKRTLCEVEAYCQKFLDALIKASGSCAHAAEALHKDWIEAIRNELGFHFNINIEL</sequence>
<reference evidence="5" key="1">
    <citation type="submission" date="2017-05" db="UniProtKB">
        <authorList>
            <consortium name="EnsemblMetazoa"/>
        </authorList>
    </citation>
    <scope>IDENTIFICATION</scope>
</reference>
<dbReference type="InterPro" id="IPR015915">
    <property type="entry name" value="Kelch-typ_b-propeller"/>
</dbReference>
<feature type="coiled-coil region" evidence="3">
    <location>
        <begin position="512"/>
        <end position="582"/>
    </location>
</feature>
<feature type="compositionally biased region" description="Basic and acidic residues" evidence="4">
    <location>
        <begin position="476"/>
        <end position="496"/>
    </location>
</feature>